<reference evidence="2" key="1">
    <citation type="submission" date="2017-01" db="EMBL/GenBank/DDBJ databases">
        <authorList>
            <person name="Varghese N."/>
            <person name="Submissions S."/>
        </authorList>
    </citation>
    <scope>NUCLEOTIDE SEQUENCE [LARGE SCALE GENOMIC DNA]</scope>
    <source>
        <strain evidence="2">DSM 29591</strain>
    </source>
</reference>
<dbReference type="STRING" id="287098.SAMN05421665_3508"/>
<protein>
    <submittedName>
        <fullName evidence="1">Uncharacterized protein</fullName>
    </submittedName>
</protein>
<gene>
    <name evidence="1" type="ORF">SAMN05421665_3508</name>
</gene>
<evidence type="ECO:0000313" key="2">
    <source>
        <dbReference type="Proteomes" id="UP000186997"/>
    </source>
</evidence>
<dbReference type="AlphaFoldDB" id="A0A1R3XJW9"/>
<accession>A0A1R3XJW9</accession>
<proteinExistence type="predicted"/>
<sequence>MSCAYQVGIFMQDAAFVKVGSKPPFPAICVKVRSAGLDPFGPQATKPSDV</sequence>
<keyword evidence="2" id="KW-1185">Reference proteome</keyword>
<dbReference type="Proteomes" id="UP000186997">
    <property type="component" value="Unassembled WGS sequence"/>
</dbReference>
<dbReference type="EMBL" id="FTPR01000004">
    <property type="protein sequence ID" value="SIT91885.1"/>
    <property type="molecule type" value="Genomic_DNA"/>
</dbReference>
<organism evidence="1 2">
    <name type="scientific">Yoonia rosea</name>
    <dbReference type="NCBI Taxonomy" id="287098"/>
    <lineage>
        <taxon>Bacteria</taxon>
        <taxon>Pseudomonadati</taxon>
        <taxon>Pseudomonadota</taxon>
        <taxon>Alphaproteobacteria</taxon>
        <taxon>Rhodobacterales</taxon>
        <taxon>Paracoccaceae</taxon>
        <taxon>Yoonia</taxon>
    </lineage>
</organism>
<name>A0A1R3XJW9_9RHOB</name>
<evidence type="ECO:0000313" key="1">
    <source>
        <dbReference type="EMBL" id="SIT91885.1"/>
    </source>
</evidence>